<name>A0A7I4A6Q0_PHYPA</name>
<dbReference type="EMBL" id="ABEU02000010">
    <property type="status" value="NOT_ANNOTATED_CDS"/>
    <property type="molecule type" value="Genomic_DNA"/>
</dbReference>
<dbReference type="InterPro" id="IPR012400">
    <property type="entry name" value="Long_Oxdase"/>
</dbReference>
<evidence type="ECO:0000256" key="15">
    <source>
        <dbReference type="SAM" id="MobiDB-lite"/>
    </source>
</evidence>
<keyword evidence="19" id="KW-1185">Reference proteome</keyword>
<keyword evidence="8 14" id="KW-0274">FAD</keyword>
<dbReference type="Gramene" id="Pp3c10_7580V3.3">
    <property type="protein sequence ID" value="Pp3c10_7580V3.3"/>
    <property type="gene ID" value="Pp3c10_7580"/>
</dbReference>
<reference evidence="18 19" key="2">
    <citation type="journal article" date="2018" name="Plant J.">
        <title>The Physcomitrella patens chromosome-scale assembly reveals moss genome structure and evolution.</title>
        <authorList>
            <person name="Lang D."/>
            <person name="Ullrich K.K."/>
            <person name="Murat F."/>
            <person name="Fuchs J."/>
            <person name="Jenkins J."/>
            <person name="Haas F.B."/>
            <person name="Piednoel M."/>
            <person name="Gundlach H."/>
            <person name="Van Bel M."/>
            <person name="Meyberg R."/>
            <person name="Vives C."/>
            <person name="Morata J."/>
            <person name="Symeonidi A."/>
            <person name="Hiss M."/>
            <person name="Muchero W."/>
            <person name="Kamisugi Y."/>
            <person name="Saleh O."/>
            <person name="Blanc G."/>
            <person name="Decker E.L."/>
            <person name="van Gessel N."/>
            <person name="Grimwood J."/>
            <person name="Hayes R.D."/>
            <person name="Graham S.W."/>
            <person name="Gunter L.E."/>
            <person name="McDaniel S.F."/>
            <person name="Hoernstein S.N.W."/>
            <person name="Larsson A."/>
            <person name="Li F.W."/>
            <person name="Perroud P.F."/>
            <person name="Phillips J."/>
            <person name="Ranjan P."/>
            <person name="Rokshar D.S."/>
            <person name="Rothfels C.J."/>
            <person name="Schneider L."/>
            <person name="Shu S."/>
            <person name="Stevenson D.W."/>
            <person name="Thummler F."/>
            <person name="Tillich M."/>
            <person name="Villarreal Aguilar J.C."/>
            <person name="Widiez T."/>
            <person name="Wong G.K."/>
            <person name="Wymore A."/>
            <person name="Zhang Y."/>
            <person name="Zimmer A.D."/>
            <person name="Quatrano R.S."/>
            <person name="Mayer K.F.X."/>
            <person name="Goodstein D."/>
            <person name="Casacuberta J.M."/>
            <person name="Vandepoele K."/>
            <person name="Reski R."/>
            <person name="Cuming A.C."/>
            <person name="Tuskan G.A."/>
            <person name="Maumus F."/>
            <person name="Salse J."/>
            <person name="Schmutz J."/>
            <person name="Rensing S.A."/>
        </authorList>
    </citation>
    <scope>NUCLEOTIDE SEQUENCE [LARGE SCALE GENOMIC DNA]</scope>
    <source>
        <strain evidence="18 19">cv. Gransden 2004</strain>
    </source>
</reference>
<dbReference type="Pfam" id="PF05199">
    <property type="entry name" value="GMC_oxred_C"/>
    <property type="match status" value="1"/>
</dbReference>
<keyword evidence="11 12" id="KW-0472">Membrane</keyword>
<evidence type="ECO:0000259" key="17">
    <source>
        <dbReference type="Pfam" id="PF05199"/>
    </source>
</evidence>
<evidence type="ECO:0000256" key="5">
    <source>
        <dbReference type="ARBA" id="ARBA00013125"/>
    </source>
</evidence>
<comment type="subcellular location">
    <subcellularLocation>
        <location evidence="3 12">Membrane</location>
    </subcellularLocation>
</comment>
<dbReference type="GO" id="GO:0016020">
    <property type="term" value="C:membrane"/>
    <property type="evidence" value="ECO:0007669"/>
    <property type="project" value="UniProtKB-SubCell"/>
</dbReference>
<dbReference type="InterPro" id="IPR000172">
    <property type="entry name" value="GMC_OxRdtase_N"/>
</dbReference>
<evidence type="ECO:0000256" key="10">
    <source>
        <dbReference type="ARBA" id="ARBA00023002"/>
    </source>
</evidence>
<evidence type="ECO:0000256" key="3">
    <source>
        <dbReference type="ARBA" id="ARBA00004370"/>
    </source>
</evidence>
<evidence type="ECO:0000256" key="7">
    <source>
        <dbReference type="ARBA" id="ARBA00022692"/>
    </source>
</evidence>
<organism evidence="18 19">
    <name type="scientific">Physcomitrium patens</name>
    <name type="common">Spreading-leaved earth moss</name>
    <name type="synonym">Physcomitrella patens</name>
    <dbReference type="NCBI Taxonomy" id="3218"/>
    <lineage>
        <taxon>Eukaryota</taxon>
        <taxon>Viridiplantae</taxon>
        <taxon>Streptophyta</taxon>
        <taxon>Embryophyta</taxon>
        <taxon>Bryophyta</taxon>
        <taxon>Bryophytina</taxon>
        <taxon>Bryopsida</taxon>
        <taxon>Funariidae</taxon>
        <taxon>Funariales</taxon>
        <taxon>Funariaceae</taxon>
        <taxon>Physcomitrium</taxon>
    </lineage>
</organism>
<dbReference type="Gene3D" id="3.50.50.60">
    <property type="entry name" value="FAD/NAD(P)-binding domain"/>
    <property type="match status" value="2"/>
</dbReference>
<evidence type="ECO:0000256" key="6">
    <source>
        <dbReference type="ARBA" id="ARBA00022630"/>
    </source>
</evidence>
<feature type="domain" description="Glucose-methanol-choline oxidoreductase C-terminal" evidence="17">
    <location>
        <begin position="613"/>
        <end position="754"/>
    </location>
</feature>
<evidence type="ECO:0000259" key="16">
    <source>
        <dbReference type="Pfam" id="PF00732"/>
    </source>
</evidence>
<evidence type="ECO:0000256" key="11">
    <source>
        <dbReference type="ARBA" id="ARBA00023136"/>
    </source>
</evidence>
<evidence type="ECO:0000313" key="19">
    <source>
        <dbReference type="Proteomes" id="UP000006727"/>
    </source>
</evidence>
<evidence type="ECO:0000256" key="13">
    <source>
        <dbReference type="PIRSR" id="PIRSR028937-1"/>
    </source>
</evidence>
<dbReference type="PANTHER" id="PTHR46056">
    <property type="entry name" value="LONG-CHAIN-ALCOHOL OXIDASE"/>
    <property type="match status" value="1"/>
</dbReference>
<evidence type="ECO:0000313" key="18">
    <source>
        <dbReference type="EnsemblPlants" id="Pp3c10_7580V3.3"/>
    </source>
</evidence>
<dbReference type="Pfam" id="PF00732">
    <property type="entry name" value="GMC_oxred_N"/>
    <property type="match status" value="1"/>
</dbReference>
<sequence>MDAPENDLCRAGQSPPGHPLLKSWNPPTQHSFTKAQLRTLISICDAFSPSLSPPAECEEKQEIASFYTCSASDMGVPEDQIAGLLHVLLKPQLLMAIRVFLWLLSTRIGTLILGGRASLTTQFPFFQSFAYLSTDKQEDILRGWSLSTLGAFRAVYKLFKMITMWAVYTKIENGGFNRNWKAIGYCGADPQVIRSRKCSSNDGVRSNPLQDMVIATQAAGDKLEKVLSRAGVKVLNDDIPLKKLASGNRNRNNSAAGGDLGISCDVVVVGSGCGGGVIASVLAKAGYQVVILEKGKYFRTEDLTTLEGPSQMAMFEKLGSLATDDGGVNLVAGATVGGGTAINWSACFETPSHVLQEWKQISGLELFTSTRYKLAMKKIWHRLNVQPNIARENLQNSVLRAGCEKLSAEVGTLARNAPVDHDCGWCTYGCPSGQKGSTTSTWLKDAAESKNAVLLSECEAQRILFSKNHSGRKHYKARGVMAVVGSSKKRIFIEAQSVVVASGSLMTPPLLLNSGLRNPNIGKGLHLHPVVFMWGYFPEESGFPGTCYEGAIMTSYSPIYKKNGSFPVALLEVPSTHPGSFASFQPWTSAADFKERMRRFSRTVTLCAVTRDTSNGQVSVEADGKPKIDYTLNAVDEETILEGIEKGLRVLIAAGATEIGTHQQDGERFCVKGANSRDIEAYIKRVRSRGVKKNKIIIGSGHHMGSCKMGSDPRRSAVDGEGETWEVEGLYVSDGSVLPSAIGVNPMVTIQSVAYCIAHSVLQSLDSQYKSSTAKL</sequence>
<feature type="active site" description="Proton acceptor" evidence="13">
    <location>
        <position position="702"/>
    </location>
</feature>
<dbReference type="InterPro" id="IPR036188">
    <property type="entry name" value="FAD/NAD-bd_sf"/>
</dbReference>
<evidence type="ECO:0000256" key="8">
    <source>
        <dbReference type="ARBA" id="ARBA00022827"/>
    </source>
</evidence>
<accession>A0A7I4A6Q0</accession>
<dbReference type="SUPFAM" id="SSF51905">
    <property type="entry name" value="FAD/NAD(P)-binding domain"/>
    <property type="match status" value="1"/>
</dbReference>
<keyword evidence="6" id="KW-0285">Flavoprotein</keyword>
<evidence type="ECO:0000256" key="1">
    <source>
        <dbReference type="ARBA" id="ARBA00000920"/>
    </source>
</evidence>
<dbReference type="GO" id="GO:0046577">
    <property type="term" value="F:long-chain-alcohol oxidase activity"/>
    <property type="evidence" value="ECO:0007669"/>
    <property type="project" value="UniProtKB-EC"/>
</dbReference>
<feature type="region of interest" description="Disordered" evidence="15">
    <location>
        <begin position="1"/>
        <end position="22"/>
    </location>
</feature>
<evidence type="ECO:0000256" key="14">
    <source>
        <dbReference type="PIRSR" id="PIRSR028937-2"/>
    </source>
</evidence>
<keyword evidence="10 12" id="KW-0560">Oxidoreductase</keyword>
<dbReference type="FunCoup" id="A0A7I4A6Q0">
    <property type="interactions" value="2"/>
</dbReference>
<evidence type="ECO:0000256" key="12">
    <source>
        <dbReference type="PIRNR" id="PIRNR028937"/>
    </source>
</evidence>
<evidence type="ECO:0000256" key="2">
    <source>
        <dbReference type="ARBA" id="ARBA00003842"/>
    </source>
</evidence>
<dbReference type="EC" id="1.1.3.20" evidence="5 12"/>
<evidence type="ECO:0000256" key="4">
    <source>
        <dbReference type="ARBA" id="ARBA00010790"/>
    </source>
</evidence>
<gene>
    <name evidence="18" type="primary">LOC112287724</name>
</gene>
<dbReference type="InterPro" id="IPR007867">
    <property type="entry name" value="GMC_OxRtase_C"/>
</dbReference>
<dbReference type="InParanoid" id="A0A7I4A6Q0"/>
<dbReference type="Proteomes" id="UP000006727">
    <property type="component" value="Chromosome 10"/>
</dbReference>
<dbReference type="EnsemblPlants" id="Pp3c10_7580V3.3">
    <property type="protein sequence ID" value="Pp3c10_7580V3.3"/>
    <property type="gene ID" value="Pp3c10_7580"/>
</dbReference>
<comment type="catalytic activity">
    <reaction evidence="1 12">
        <text>a long-chain primary fatty alcohol + O2 = a long-chain fatty aldehyde + H2O2</text>
        <dbReference type="Rhea" id="RHEA:22756"/>
        <dbReference type="ChEBI" id="CHEBI:15379"/>
        <dbReference type="ChEBI" id="CHEBI:16240"/>
        <dbReference type="ChEBI" id="CHEBI:17176"/>
        <dbReference type="ChEBI" id="CHEBI:77396"/>
        <dbReference type="EC" id="1.1.3.20"/>
    </reaction>
</comment>
<reference evidence="18" key="3">
    <citation type="submission" date="2020-12" db="UniProtKB">
        <authorList>
            <consortium name="EnsemblPlants"/>
        </authorList>
    </citation>
    <scope>IDENTIFICATION</scope>
</reference>
<proteinExistence type="inferred from homology"/>
<keyword evidence="7" id="KW-0812">Transmembrane</keyword>
<comment type="function">
    <text evidence="2 12">Long-chain fatty alcohol oxidase involved in the omega-oxidation pathway of lipid degradation.</text>
</comment>
<comment type="similarity">
    <text evidence="4 12">Belongs to the GMC oxidoreductase family.</text>
</comment>
<dbReference type="AlphaFoldDB" id="A0A7I4A6Q0"/>
<protein>
    <recommendedName>
        <fullName evidence="5 12">Long-chain-alcohol oxidase</fullName>
        <ecNumber evidence="5 12">1.1.3.20</ecNumber>
    </recommendedName>
</protein>
<dbReference type="PANTHER" id="PTHR46056:SF12">
    <property type="entry name" value="LONG-CHAIN-ALCOHOL OXIDASE"/>
    <property type="match status" value="1"/>
</dbReference>
<dbReference type="PIRSF" id="PIRSF028937">
    <property type="entry name" value="Lg_Ch_AO"/>
    <property type="match status" value="1"/>
</dbReference>
<feature type="binding site" evidence="14">
    <location>
        <begin position="264"/>
        <end position="279"/>
    </location>
    <ligand>
        <name>FAD</name>
        <dbReference type="ChEBI" id="CHEBI:57692"/>
    </ligand>
</feature>
<reference evidence="18 19" key="1">
    <citation type="journal article" date="2008" name="Science">
        <title>The Physcomitrella genome reveals evolutionary insights into the conquest of land by plants.</title>
        <authorList>
            <person name="Rensing S."/>
            <person name="Lang D."/>
            <person name="Zimmer A."/>
            <person name="Terry A."/>
            <person name="Salamov A."/>
            <person name="Shapiro H."/>
            <person name="Nishiyama T."/>
            <person name="Perroud P.-F."/>
            <person name="Lindquist E."/>
            <person name="Kamisugi Y."/>
            <person name="Tanahashi T."/>
            <person name="Sakakibara K."/>
            <person name="Fujita T."/>
            <person name="Oishi K."/>
            <person name="Shin-I T."/>
            <person name="Kuroki Y."/>
            <person name="Toyoda A."/>
            <person name="Suzuki Y."/>
            <person name="Hashimoto A."/>
            <person name="Yamaguchi K."/>
            <person name="Sugano A."/>
            <person name="Kohara Y."/>
            <person name="Fujiyama A."/>
            <person name="Anterola A."/>
            <person name="Aoki S."/>
            <person name="Ashton N."/>
            <person name="Barbazuk W.B."/>
            <person name="Barker E."/>
            <person name="Bennetzen J."/>
            <person name="Bezanilla M."/>
            <person name="Blankenship R."/>
            <person name="Cho S.H."/>
            <person name="Dutcher S."/>
            <person name="Estelle M."/>
            <person name="Fawcett J.A."/>
            <person name="Gundlach H."/>
            <person name="Hanada K."/>
            <person name="Heyl A."/>
            <person name="Hicks K.A."/>
            <person name="Hugh J."/>
            <person name="Lohr M."/>
            <person name="Mayer K."/>
            <person name="Melkozernov A."/>
            <person name="Murata T."/>
            <person name="Nelson D."/>
            <person name="Pils B."/>
            <person name="Prigge M."/>
            <person name="Reiss B."/>
            <person name="Renner T."/>
            <person name="Rombauts S."/>
            <person name="Rushton P."/>
            <person name="Sanderfoot A."/>
            <person name="Schween G."/>
            <person name="Shiu S.-H."/>
            <person name="Stueber K."/>
            <person name="Theodoulou F.L."/>
            <person name="Tu H."/>
            <person name="Van de Peer Y."/>
            <person name="Verrier P.J."/>
            <person name="Waters E."/>
            <person name="Wood A."/>
            <person name="Yang L."/>
            <person name="Cove D."/>
            <person name="Cuming A."/>
            <person name="Hasebe M."/>
            <person name="Lucas S."/>
            <person name="Mishler D.B."/>
            <person name="Reski R."/>
            <person name="Grigoriev I."/>
            <person name="Quatrano R.S."/>
            <person name="Boore J.L."/>
        </authorList>
    </citation>
    <scope>NUCLEOTIDE SEQUENCE [LARGE SCALE GENOMIC DNA]</scope>
    <source>
        <strain evidence="18 19">cv. Gransden 2004</strain>
    </source>
</reference>
<feature type="domain" description="Glucose-methanol-choline oxidoreductase N-terminal" evidence="16">
    <location>
        <begin position="314"/>
        <end position="530"/>
    </location>
</feature>
<keyword evidence="9" id="KW-1133">Transmembrane helix</keyword>
<dbReference type="GO" id="GO:0050660">
    <property type="term" value="F:flavin adenine dinucleotide binding"/>
    <property type="evidence" value="ECO:0007669"/>
    <property type="project" value="InterPro"/>
</dbReference>
<evidence type="ECO:0000256" key="9">
    <source>
        <dbReference type="ARBA" id="ARBA00022989"/>
    </source>
</evidence>